<evidence type="ECO:0000313" key="2">
    <source>
        <dbReference type="EMBL" id="MCK6264235.1"/>
    </source>
</evidence>
<evidence type="ECO:0000259" key="1">
    <source>
        <dbReference type="Pfam" id="PF12680"/>
    </source>
</evidence>
<reference evidence="2" key="1">
    <citation type="submission" date="2021-11" db="EMBL/GenBank/DDBJ databases">
        <title>Vibrio ZSDE26 sp. nov. and Vibrio ZSDZ34 sp. nov., isolated from coastal seawater in Qingdao.</title>
        <authorList>
            <person name="Zhang P."/>
        </authorList>
    </citation>
    <scope>NUCLEOTIDE SEQUENCE</scope>
    <source>
        <strain evidence="2">ZSDE26</strain>
    </source>
</reference>
<dbReference type="RefSeq" id="WP_248009306.1">
    <property type="nucleotide sequence ID" value="NZ_JAJHVV010000007.1"/>
</dbReference>
<feature type="domain" description="SnoaL-like" evidence="1">
    <location>
        <begin position="8"/>
        <end position="108"/>
    </location>
</feature>
<gene>
    <name evidence="2" type="ORF">KP803_13220</name>
</gene>
<dbReference type="InterPro" id="IPR037401">
    <property type="entry name" value="SnoaL-like"/>
</dbReference>
<dbReference type="Proteomes" id="UP001139559">
    <property type="component" value="Unassembled WGS sequence"/>
</dbReference>
<name>A0A9X1XNJ7_9VIBR</name>
<comment type="caution">
    <text evidence="2">The sequence shown here is derived from an EMBL/GenBank/DDBJ whole genome shotgun (WGS) entry which is preliminary data.</text>
</comment>
<sequence length="123" mass="13962">MNNPTEYIQALYQIVDNRDVIALSELLHPEISFRFGNADPVQGKDSVVDVNHQFFDSIAKMGHSFDGIWQQDDVIICNGEVNYVRKDGSFYAAKFATFLTIKEGLIIDYKIYADVSQLYATNT</sequence>
<accession>A0A9X1XNJ7</accession>
<dbReference type="Pfam" id="PF12680">
    <property type="entry name" value="SnoaL_2"/>
    <property type="match status" value="1"/>
</dbReference>
<dbReference type="SUPFAM" id="SSF54427">
    <property type="entry name" value="NTF2-like"/>
    <property type="match status" value="1"/>
</dbReference>
<organism evidence="2 3">
    <name type="scientific">Vibrio amylolyticus</name>
    <dbReference type="NCBI Taxonomy" id="2847292"/>
    <lineage>
        <taxon>Bacteria</taxon>
        <taxon>Pseudomonadati</taxon>
        <taxon>Pseudomonadota</taxon>
        <taxon>Gammaproteobacteria</taxon>
        <taxon>Vibrionales</taxon>
        <taxon>Vibrionaceae</taxon>
        <taxon>Vibrio</taxon>
    </lineage>
</organism>
<dbReference type="InterPro" id="IPR032710">
    <property type="entry name" value="NTF2-like_dom_sf"/>
</dbReference>
<keyword evidence="3" id="KW-1185">Reference proteome</keyword>
<evidence type="ECO:0000313" key="3">
    <source>
        <dbReference type="Proteomes" id="UP001139559"/>
    </source>
</evidence>
<dbReference type="AlphaFoldDB" id="A0A9X1XNJ7"/>
<dbReference type="Gene3D" id="3.10.450.50">
    <property type="match status" value="1"/>
</dbReference>
<proteinExistence type="predicted"/>
<protein>
    <submittedName>
        <fullName evidence="2">Nuclear transport factor 2 family protein</fullName>
    </submittedName>
</protein>
<dbReference type="EMBL" id="JAJHVV010000007">
    <property type="protein sequence ID" value="MCK6264235.1"/>
    <property type="molecule type" value="Genomic_DNA"/>
</dbReference>